<proteinExistence type="predicted"/>
<gene>
    <name evidence="1" type="ORF">KIPB_006753</name>
</gene>
<feature type="non-terminal residue" evidence="1">
    <location>
        <position position="1"/>
    </location>
</feature>
<keyword evidence="2" id="KW-1185">Reference proteome</keyword>
<evidence type="ECO:0000313" key="1">
    <source>
        <dbReference type="EMBL" id="GIQ85127.1"/>
    </source>
</evidence>
<accession>A0A9K3CY44</accession>
<comment type="caution">
    <text evidence="1">The sequence shown here is derived from an EMBL/GenBank/DDBJ whole genome shotgun (WGS) entry which is preliminary data.</text>
</comment>
<name>A0A9K3CY44_9EUKA</name>
<sequence length="191" mass="19895">SHGTSGHDSMEDSVASLRLAQLQQRGRISHLGKRGADGLGLVMATANTYQVRMTGLVSEPSLARATAFRGASVVSTQGTQETLSRVPQACKAMAEFTTSDSLHKGVVVAQTVFALPPPTRPILDAFIGICPGVVPEGVKGKGSLAEVRSDLDTLDATLQGMATHLPSGTVMVLVLPPVLDGDQGHAVMWVV</sequence>
<organism evidence="1 2">
    <name type="scientific">Kipferlia bialata</name>
    <dbReference type="NCBI Taxonomy" id="797122"/>
    <lineage>
        <taxon>Eukaryota</taxon>
        <taxon>Metamonada</taxon>
        <taxon>Carpediemonas-like organisms</taxon>
        <taxon>Kipferlia</taxon>
    </lineage>
</organism>
<evidence type="ECO:0000313" key="2">
    <source>
        <dbReference type="Proteomes" id="UP000265618"/>
    </source>
</evidence>
<dbReference type="Proteomes" id="UP000265618">
    <property type="component" value="Unassembled WGS sequence"/>
</dbReference>
<dbReference type="EMBL" id="BDIP01001781">
    <property type="protein sequence ID" value="GIQ85127.1"/>
    <property type="molecule type" value="Genomic_DNA"/>
</dbReference>
<reference evidence="1 2" key="1">
    <citation type="journal article" date="2018" name="PLoS ONE">
        <title>The draft genome of Kipferlia bialata reveals reductive genome evolution in fornicate parasites.</title>
        <authorList>
            <person name="Tanifuji G."/>
            <person name="Takabayashi S."/>
            <person name="Kume K."/>
            <person name="Takagi M."/>
            <person name="Nakayama T."/>
            <person name="Kamikawa R."/>
            <person name="Inagaki Y."/>
            <person name="Hashimoto T."/>
        </authorList>
    </citation>
    <scope>NUCLEOTIDE SEQUENCE [LARGE SCALE GENOMIC DNA]</scope>
    <source>
        <strain evidence="1">NY0173</strain>
    </source>
</reference>
<dbReference type="AlphaFoldDB" id="A0A9K3CY44"/>
<protein>
    <submittedName>
        <fullName evidence="1">Uncharacterized protein</fullName>
    </submittedName>
</protein>